<gene>
    <name evidence="2" type="ORF">DMP06_10260</name>
</gene>
<keyword evidence="3" id="KW-1185">Reference proteome</keyword>
<dbReference type="OrthoDB" id="3173687at2"/>
<accession>A0A3N0ASI9</accession>
<reference evidence="3" key="1">
    <citation type="submission" date="2018-05" db="EMBL/GenBank/DDBJ databases">
        <title>Genome Sequencing of selected type strains of the family Eggerthellaceae.</title>
        <authorList>
            <person name="Danylec N."/>
            <person name="Stoll D.A."/>
            <person name="Doetsch A."/>
            <person name="Huch M."/>
        </authorList>
    </citation>
    <scope>NUCLEOTIDE SEQUENCE [LARGE SCALE GENOMIC DNA]</scope>
    <source>
        <strain evidence="3">DSM 24851</strain>
    </source>
</reference>
<sequence length="226" mass="25077">MDDAMVSERSASEAHAARIEGEVFSILSRCLLRPVLGIARDVQEGKVTGRLEDLLDRGSSDAVSSALDDIRFVEHELAKIDLESARLALEVEYNRLFVGPGHVLAPPYESYWESEARQEGFGRLRTAVERDVARAYAACGLEVPRPLAELPDHMAIELEFLSYMAVKEAEAWEEGDGREAARLSAAAEEFAREHPRTWAGAFSERVREGARMRFYPALSSLAALLV</sequence>
<comment type="caution">
    <text evidence="2">The sequence shown here is derived from an EMBL/GenBank/DDBJ whole genome shotgun (WGS) entry which is preliminary data.</text>
</comment>
<organism evidence="2 3">
    <name type="scientific">Slackia equolifaciens</name>
    <dbReference type="NCBI Taxonomy" id="498718"/>
    <lineage>
        <taxon>Bacteria</taxon>
        <taxon>Bacillati</taxon>
        <taxon>Actinomycetota</taxon>
        <taxon>Coriobacteriia</taxon>
        <taxon>Eggerthellales</taxon>
        <taxon>Eggerthellaceae</taxon>
        <taxon>Slackia</taxon>
    </lineage>
</organism>
<evidence type="ECO:0000256" key="1">
    <source>
        <dbReference type="ARBA" id="ARBA00023186"/>
    </source>
</evidence>
<dbReference type="RefSeq" id="WP_123209640.1">
    <property type="nucleotide sequence ID" value="NZ_JBHTHO010000026.1"/>
</dbReference>
<dbReference type="Gene3D" id="1.10.3480.10">
    <property type="entry name" value="TorD-like"/>
    <property type="match status" value="1"/>
</dbReference>
<dbReference type="InterPro" id="IPR036411">
    <property type="entry name" value="TorD-like_sf"/>
</dbReference>
<evidence type="ECO:0000313" key="3">
    <source>
        <dbReference type="Proteomes" id="UP000269591"/>
    </source>
</evidence>
<dbReference type="SUPFAM" id="SSF89155">
    <property type="entry name" value="TorD-like"/>
    <property type="match status" value="1"/>
</dbReference>
<keyword evidence="1" id="KW-0143">Chaperone</keyword>
<dbReference type="InterPro" id="IPR020945">
    <property type="entry name" value="DMSO/NO3_reduct_chaperone"/>
</dbReference>
<dbReference type="Proteomes" id="UP000269591">
    <property type="component" value="Unassembled WGS sequence"/>
</dbReference>
<evidence type="ECO:0000313" key="2">
    <source>
        <dbReference type="EMBL" id="RNL37785.1"/>
    </source>
</evidence>
<protein>
    <submittedName>
        <fullName evidence="2">Molecular chaperone TorD</fullName>
    </submittedName>
</protein>
<dbReference type="PANTHER" id="PTHR34227">
    <property type="entry name" value="CHAPERONE PROTEIN YCDY"/>
    <property type="match status" value="1"/>
</dbReference>
<dbReference type="Pfam" id="PF02613">
    <property type="entry name" value="Nitrate_red_del"/>
    <property type="match status" value="1"/>
</dbReference>
<dbReference type="AlphaFoldDB" id="A0A3N0ASI9"/>
<dbReference type="EMBL" id="QIBX01000023">
    <property type="protein sequence ID" value="RNL37785.1"/>
    <property type="molecule type" value="Genomic_DNA"/>
</dbReference>
<name>A0A3N0ASI9_9ACTN</name>
<proteinExistence type="predicted"/>
<dbReference type="InterPro" id="IPR050289">
    <property type="entry name" value="TorD/DmsD_chaperones"/>
</dbReference>
<dbReference type="PANTHER" id="PTHR34227:SF1">
    <property type="entry name" value="DIMETHYL SULFOXIDE REDUCTASE CHAPERONE-RELATED"/>
    <property type="match status" value="1"/>
</dbReference>